<protein>
    <submittedName>
        <fullName evidence="1">Uncharacterized protein</fullName>
    </submittedName>
</protein>
<evidence type="ECO:0000313" key="2">
    <source>
        <dbReference type="Proteomes" id="UP000431826"/>
    </source>
</evidence>
<dbReference type="Proteomes" id="UP000431826">
    <property type="component" value="Unassembled WGS sequence"/>
</dbReference>
<evidence type="ECO:0000313" key="1">
    <source>
        <dbReference type="EMBL" id="GFE36282.1"/>
    </source>
</evidence>
<gene>
    <name evidence="1" type="ORF">Stube_09550</name>
</gene>
<dbReference type="RefSeq" id="WP_159742613.1">
    <property type="nucleotide sequence ID" value="NZ_BLIR01000001.1"/>
</dbReference>
<dbReference type="AlphaFoldDB" id="A0A640ULV3"/>
<accession>A0A640ULV3</accession>
<dbReference type="Gene3D" id="2.160.20.20">
    <property type="match status" value="1"/>
</dbReference>
<keyword evidence="2" id="KW-1185">Reference proteome</keyword>
<reference evidence="1 2" key="1">
    <citation type="submission" date="2019-12" db="EMBL/GenBank/DDBJ databases">
        <title>Whole genome shotgun sequence of Streptomyces tubercidicus NBRC 13090.</title>
        <authorList>
            <person name="Ichikawa N."/>
            <person name="Kimura A."/>
            <person name="Kitahashi Y."/>
            <person name="Komaki H."/>
            <person name="Tamura T."/>
        </authorList>
    </citation>
    <scope>NUCLEOTIDE SEQUENCE [LARGE SCALE GENOMIC DNA]</scope>
    <source>
        <strain evidence="1 2">NBRC 13090</strain>
    </source>
</reference>
<dbReference type="SUPFAM" id="SSF51126">
    <property type="entry name" value="Pectin lyase-like"/>
    <property type="match status" value="1"/>
</dbReference>
<dbReference type="GeneID" id="96282127"/>
<sequence>MTSPGPAPGDMLLPPAMVEDPSPLRVSTFAKPEYAKLTFTYGKVKDPSATWPVHCKHFQVRFRTGRQAAALTSEPRLIRHELTVPPGKRQWTVDRDDRDPNEVIFTCSPPPGEPAAFDGSWSVQLELTGIEVNGSPSPVSIDWEESTSATGEAGPYIERTGRGEVSKRDDSFYLHSFRPATVAINRGTKATLHWEGTPNADYTMYYRAQDGSQQASEAKEGVWESPVTLLDDTTFTLEAKMGSETRYLTTNVKVNNPDIVVNKVTANGAVDAKDTVTVAANKTLTVNGPIQANDTVTVAANKTFTANGPVQANDTVTVKAGKTLTAHGPIQANDTVTVKAGKTLTAHGPIQANDTVTIAAGKTLTANGPIKAMQEVIVDPGPSGRYYGLRTTRIWAFDGTSAGTVSFKSKISAEQEVTLGNSLIAKGPVKFETALFSASPTRANYAKSARKPREGSKWTMTATKDGFLVVEAASYEWFTDDEKHGRKHRIYVQTPGITYFFDLVAHGKKTRQSSQGIFGNMSVPVAKGSSVSVWISDIDDVASADGNVAMNICWYSLGA</sequence>
<dbReference type="EMBL" id="BLIR01000001">
    <property type="protein sequence ID" value="GFE36282.1"/>
    <property type="molecule type" value="Genomic_DNA"/>
</dbReference>
<proteinExistence type="predicted"/>
<comment type="caution">
    <text evidence="1">The sequence shown here is derived from an EMBL/GenBank/DDBJ whole genome shotgun (WGS) entry which is preliminary data.</text>
</comment>
<organism evidence="1 2">
    <name type="scientific">Streptomyces tubercidicus</name>
    <dbReference type="NCBI Taxonomy" id="47759"/>
    <lineage>
        <taxon>Bacteria</taxon>
        <taxon>Bacillati</taxon>
        <taxon>Actinomycetota</taxon>
        <taxon>Actinomycetes</taxon>
        <taxon>Kitasatosporales</taxon>
        <taxon>Streptomycetaceae</taxon>
        <taxon>Streptomyces</taxon>
    </lineage>
</organism>
<dbReference type="InterPro" id="IPR011050">
    <property type="entry name" value="Pectin_lyase_fold/virulence"/>
</dbReference>
<dbReference type="OrthoDB" id="4117578at2"/>
<name>A0A640ULV3_9ACTN</name>
<dbReference type="InterPro" id="IPR012332">
    <property type="entry name" value="Autotransporter_pectin_lyase_C"/>
</dbReference>